<comment type="caution">
    <text evidence="2">The sequence shown here is derived from an EMBL/GenBank/DDBJ whole genome shotgun (WGS) entry which is preliminary data.</text>
</comment>
<proteinExistence type="predicted"/>
<evidence type="ECO:0000313" key="2">
    <source>
        <dbReference type="EMBL" id="EST55652.1"/>
    </source>
</evidence>
<keyword evidence="3" id="KW-1185">Reference proteome</keyword>
<dbReference type="HOGENOM" id="CLU_3115307_0_0_9"/>
<keyword evidence="1" id="KW-0812">Transmembrane</keyword>
<feature type="transmembrane region" description="Helical" evidence="1">
    <location>
        <begin position="26"/>
        <end position="44"/>
    </location>
</feature>
<keyword evidence="1" id="KW-0472">Membrane</keyword>
<dbReference type="RefSeq" id="WP_023555268.1">
    <property type="nucleotide sequence ID" value="NZ_KI629787.1"/>
</dbReference>
<evidence type="ECO:0000256" key="1">
    <source>
        <dbReference type="SAM" id="Phobius"/>
    </source>
</evidence>
<name>V6MBQ4_9BACL</name>
<gene>
    <name evidence="2" type="ORF">T458_06120</name>
</gene>
<reference evidence="2 3" key="1">
    <citation type="journal article" date="2014" name="Genome Announc.">
        <title>Draft Genome Sequence of Brevibacillus panacihumi Strain W25, a Halotolerant Hydrocarbon-Degrading Bacterium.</title>
        <authorList>
            <person name="Wang X."/>
            <person name="Jin D."/>
            <person name="Zhou L."/>
            <person name="Wu L."/>
            <person name="An W."/>
            <person name="Chen Y."/>
            <person name="Zhao L."/>
        </authorList>
    </citation>
    <scope>NUCLEOTIDE SEQUENCE [LARGE SCALE GENOMIC DNA]</scope>
    <source>
        <strain evidence="2 3">W25</strain>
    </source>
</reference>
<dbReference type="Proteomes" id="UP000017973">
    <property type="component" value="Unassembled WGS sequence"/>
</dbReference>
<dbReference type="STRING" id="1408254.T458_06120"/>
<sequence length="50" mass="5597">MIVKWAIGGAVVGAIYWMFNSSDIDFLVSVAFGGIAGVAIRKWLFRTFWQ</sequence>
<dbReference type="EMBL" id="AYJU01000003">
    <property type="protein sequence ID" value="EST55652.1"/>
    <property type="molecule type" value="Genomic_DNA"/>
</dbReference>
<organism evidence="2 3">
    <name type="scientific">Brevibacillus panacihumi W25</name>
    <dbReference type="NCBI Taxonomy" id="1408254"/>
    <lineage>
        <taxon>Bacteria</taxon>
        <taxon>Bacillati</taxon>
        <taxon>Bacillota</taxon>
        <taxon>Bacilli</taxon>
        <taxon>Bacillales</taxon>
        <taxon>Paenibacillaceae</taxon>
        <taxon>Brevibacillus</taxon>
    </lineage>
</organism>
<protein>
    <submittedName>
        <fullName evidence="2">Uncharacterized protein</fullName>
    </submittedName>
</protein>
<dbReference type="AlphaFoldDB" id="V6MBQ4"/>
<evidence type="ECO:0000313" key="3">
    <source>
        <dbReference type="Proteomes" id="UP000017973"/>
    </source>
</evidence>
<keyword evidence="1" id="KW-1133">Transmembrane helix</keyword>
<dbReference type="PATRIC" id="fig|1408254.3.peg.1228"/>
<accession>V6MBQ4</accession>